<dbReference type="eggNOG" id="COG1836">
    <property type="taxonomic scope" value="Bacteria"/>
</dbReference>
<evidence type="ECO:0000256" key="3">
    <source>
        <dbReference type="ARBA" id="ARBA00022692"/>
    </source>
</evidence>
<keyword evidence="3 6" id="KW-0812">Transmembrane</keyword>
<keyword evidence="5 6" id="KW-0472">Membrane</keyword>
<dbReference type="Pfam" id="PF01940">
    <property type="entry name" value="DUF92"/>
    <property type="match status" value="1"/>
</dbReference>
<comment type="similarity">
    <text evidence="2">Belongs to the TMEM19 family.</text>
</comment>
<evidence type="ECO:0000256" key="5">
    <source>
        <dbReference type="ARBA" id="ARBA00023136"/>
    </source>
</evidence>
<feature type="transmembrane region" description="Helical" evidence="6">
    <location>
        <begin position="196"/>
        <end position="216"/>
    </location>
</feature>
<evidence type="ECO:0000256" key="2">
    <source>
        <dbReference type="ARBA" id="ARBA00009012"/>
    </source>
</evidence>
<gene>
    <name evidence="7" type="ordered locus">PMT_0785</name>
</gene>
<dbReference type="HOGENOM" id="CLU_036918_0_1_3"/>
<dbReference type="InterPro" id="IPR002794">
    <property type="entry name" value="DUF92_TMEM19"/>
</dbReference>
<evidence type="ECO:0000256" key="4">
    <source>
        <dbReference type="ARBA" id="ARBA00022989"/>
    </source>
</evidence>
<feature type="transmembrane region" description="Helical" evidence="6">
    <location>
        <begin position="171"/>
        <end position="190"/>
    </location>
</feature>
<name>Q7V7G1_PROMM</name>
<reference evidence="7 8" key="1">
    <citation type="journal article" date="2003" name="Nature">
        <title>Genome divergence in two Prochlorococcus ecotypes reflects oceanic niche differentiation.</title>
        <authorList>
            <person name="Rocap G."/>
            <person name="Larimer F.W."/>
            <person name="Lamerdin J.E."/>
            <person name="Malfatti S."/>
            <person name="Chain P."/>
            <person name="Ahlgren N.A."/>
            <person name="Arellano A."/>
            <person name="Coleman M."/>
            <person name="Hauser L."/>
            <person name="Hess W.R."/>
            <person name="Johnson Z.I."/>
            <person name="Land M.L."/>
            <person name="Lindell D."/>
            <person name="Post A.F."/>
            <person name="Regala W."/>
            <person name="Shah M."/>
            <person name="Shaw S.L."/>
            <person name="Steglich C."/>
            <person name="Sullivan M.B."/>
            <person name="Ting C.S."/>
            <person name="Tolonen A."/>
            <person name="Webb E.A."/>
            <person name="Zinser E.R."/>
            <person name="Chisholm S.W."/>
        </authorList>
    </citation>
    <scope>NUCLEOTIDE SEQUENCE [LARGE SCALE GENOMIC DNA]</scope>
    <source>
        <strain evidence="8">MIT 9313</strain>
    </source>
</reference>
<evidence type="ECO:0000313" key="7">
    <source>
        <dbReference type="EMBL" id="CAE20960.1"/>
    </source>
</evidence>
<dbReference type="Proteomes" id="UP000001423">
    <property type="component" value="Chromosome"/>
</dbReference>
<keyword evidence="4 6" id="KW-1133">Transmembrane helix</keyword>
<dbReference type="PANTHER" id="PTHR13353:SF5">
    <property type="entry name" value="TRANSMEMBRANE PROTEIN 19"/>
    <property type="match status" value="1"/>
</dbReference>
<evidence type="ECO:0000256" key="1">
    <source>
        <dbReference type="ARBA" id="ARBA00004141"/>
    </source>
</evidence>
<keyword evidence="8" id="KW-1185">Reference proteome</keyword>
<feature type="transmembrane region" description="Helical" evidence="6">
    <location>
        <begin position="54"/>
        <end position="75"/>
    </location>
</feature>
<proteinExistence type="inferred from homology"/>
<evidence type="ECO:0000313" key="8">
    <source>
        <dbReference type="Proteomes" id="UP000001423"/>
    </source>
</evidence>
<protein>
    <recommendedName>
        <fullName evidence="9">TIGR00297 family protein</fullName>
    </recommendedName>
</protein>
<accession>Q7V7G1</accession>
<evidence type="ECO:0000256" key="6">
    <source>
        <dbReference type="SAM" id="Phobius"/>
    </source>
</evidence>
<dbReference type="AlphaFoldDB" id="Q7V7G1"/>
<sequence length="252" mass="26277">MLMLFSNPTLVQWLWAFALNALLIALAQRLPLLTSAGWIHAGALGTILWGCLGWRGWLAVVIYLVLGSMVTRLGMAQKKLAGLAEGRGGRRGPENVWGSAATGAVVAILIKLGLGSQSLLMIGFAASFAAKLADTFGSEIGKRWGRTTVLITTLRSVPAGTDGAISLEGTLASALGSLLMTFVMVSLSLLPFGFQAILVALIGLLATLMESLLGAIAQNKISWLSNELVNGLQTSFAAVFAIAIAAWLGLAA</sequence>
<organism evidence="7 8">
    <name type="scientific">Prochlorococcus marinus (strain MIT 9313)</name>
    <dbReference type="NCBI Taxonomy" id="74547"/>
    <lineage>
        <taxon>Bacteria</taxon>
        <taxon>Bacillati</taxon>
        <taxon>Cyanobacteriota</taxon>
        <taxon>Cyanophyceae</taxon>
        <taxon>Synechococcales</taxon>
        <taxon>Prochlorococcaceae</taxon>
        <taxon>Prochlorococcus</taxon>
    </lineage>
</organism>
<dbReference type="GO" id="GO:0016020">
    <property type="term" value="C:membrane"/>
    <property type="evidence" value="ECO:0007669"/>
    <property type="project" value="UniProtKB-SubCell"/>
</dbReference>
<evidence type="ECO:0008006" key="9">
    <source>
        <dbReference type="Google" id="ProtNLM"/>
    </source>
</evidence>
<dbReference type="PANTHER" id="PTHR13353">
    <property type="entry name" value="TRANSMEMBRANE PROTEIN 19"/>
    <property type="match status" value="1"/>
</dbReference>
<dbReference type="KEGG" id="pmt:PMT_0785"/>
<dbReference type="EMBL" id="BX548175">
    <property type="protein sequence ID" value="CAE20960.1"/>
    <property type="molecule type" value="Genomic_DNA"/>
</dbReference>
<feature type="transmembrane region" description="Helical" evidence="6">
    <location>
        <begin position="228"/>
        <end position="250"/>
    </location>
</feature>
<comment type="subcellular location">
    <subcellularLocation>
        <location evidence="1">Membrane</location>
        <topology evidence="1">Multi-pass membrane protein</topology>
    </subcellularLocation>
</comment>